<dbReference type="Gene3D" id="1.10.1220.10">
    <property type="entry name" value="Met repressor-like"/>
    <property type="match status" value="1"/>
</dbReference>
<protein>
    <recommendedName>
        <fullName evidence="2">Arc-like DNA binding domain-containing protein</fullName>
    </recommendedName>
</protein>
<proteinExistence type="predicted"/>
<evidence type="ECO:0000313" key="3">
    <source>
        <dbReference type="EMBL" id="QAY87213.1"/>
    </source>
</evidence>
<evidence type="ECO:0000313" key="4">
    <source>
        <dbReference type="Proteomes" id="UP000291121"/>
    </source>
</evidence>
<accession>A0A4P6G6K1</accession>
<reference evidence="3 4" key="1">
    <citation type="submission" date="2017-11" db="EMBL/GenBank/DDBJ databases">
        <title>Genome sequence of Pseudomonas arsenicoxydans ACM1.</title>
        <authorList>
            <person name="Nascimento F.X."/>
        </authorList>
    </citation>
    <scope>NUCLEOTIDE SEQUENCE [LARGE SCALE GENOMIC DNA]</scope>
    <source>
        <strain evidence="3 4">ACM1</strain>
    </source>
</reference>
<dbReference type="InterPro" id="IPR013321">
    <property type="entry name" value="Arc_rbn_hlx_hlx"/>
</dbReference>
<dbReference type="Pfam" id="PF03869">
    <property type="entry name" value="Arc"/>
    <property type="match status" value="1"/>
</dbReference>
<evidence type="ECO:0000259" key="2">
    <source>
        <dbReference type="Pfam" id="PF03869"/>
    </source>
</evidence>
<dbReference type="SUPFAM" id="SSF47598">
    <property type="entry name" value="Ribbon-helix-helix"/>
    <property type="match status" value="1"/>
</dbReference>
<dbReference type="InterPro" id="IPR005569">
    <property type="entry name" value="Arc_DNA-bd_dom"/>
</dbReference>
<gene>
    <name evidence="3" type="ORF">CUN61_26150</name>
</gene>
<organism evidence="3 4">
    <name type="scientific">Pseudomonas arsenicoxydans</name>
    <dbReference type="NCBI Taxonomy" id="702115"/>
    <lineage>
        <taxon>Bacteria</taxon>
        <taxon>Pseudomonadati</taxon>
        <taxon>Pseudomonadota</taxon>
        <taxon>Gammaproteobacteria</taxon>
        <taxon>Pseudomonadales</taxon>
        <taxon>Pseudomonadaceae</taxon>
        <taxon>Pseudomonas</taxon>
    </lineage>
</organism>
<sequence length="106" mass="11742">MRNINPFGLRMQPELKAKIEAAAEKNRRSINAEIHARLEESFASQPEPKFRGVDKSALLATIGESYTYSEQAIIEAMLLALRGAPPDAAKPAPNTGPEPRKRFPKK</sequence>
<dbReference type="AlphaFoldDB" id="A0A4P6G6K1"/>
<keyword evidence="4" id="KW-1185">Reference proteome</keyword>
<dbReference type="GO" id="GO:0003677">
    <property type="term" value="F:DNA binding"/>
    <property type="evidence" value="ECO:0007669"/>
    <property type="project" value="InterPro"/>
</dbReference>
<feature type="region of interest" description="Disordered" evidence="1">
    <location>
        <begin position="84"/>
        <end position="106"/>
    </location>
</feature>
<dbReference type="GO" id="GO:0006355">
    <property type="term" value="P:regulation of DNA-templated transcription"/>
    <property type="evidence" value="ECO:0007669"/>
    <property type="project" value="InterPro"/>
</dbReference>
<dbReference type="EMBL" id="CP024767">
    <property type="protein sequence ID" value="QAY87213.1"/>
    <property type="molecule type" value="Genomic_DNA"/>
</dbReference>
<dbReference type="InterPro" id="IPR010985">
    <property type="entry name" value="Ribbon_hlx_hlx"/>
</dbReference>
<evidence type="ECO:0000256" key="1">
    <source>
        <dbReference type="SAM" id="MobiDB-lite"/>
    </source>
</evidence>
<dbReference type="Proteomes" id="UP000291121">
    <property type="component" value="Chromosome"/>
</dbReference>
<name>A0A4P6G6K1_9PSED</name>
<feature type="domain" description="Arc-like DNA binding" evidence="2">
    <location>
        <begin position="1"/>
        <end position="43"/>
    </location>
</feature>